<name>A0ABS3JHL3_9BACT</name>
<dbReference type="InterPro" id="IPR029044">
    <property type="entry name" value="Nucleotide-diphossugar_trans"/>
</dbReference>
<dbReference type="EMBL" id="JAFMYW010000003">
    <property type="protein sequence ID" value="MBO0949509.1"/>
    <property type="molecule type" value="Genomic_DNA"/>
</dbReference>
<evidence type="ECO:0000313" key="2">
    <source>
        <dbReference type="EMBL" id="MBO0949509.1"/>
    </source>
</evidence>
<dbReference type="CDD" id="cd06433">
    <property type="entry name" value="GT_2_WfgS_like"/>
    <property type="match status" value="1"/>
</dbReference>
<proteinExistence type="predicted"/>
<evidence type="ECO:0000313" key="3">
    <source>
        <dbReference type="Proteomes" id="UP000664628"/>
    </source>
</evidence>
<evidence type="ECO:0000259" key="1">
    <source>
        <dbReference type="Pfam" id="PF00535"/>
    </source>
</evidence>
<dbReference type="SUPFAM" id="SSF53448">
    <property type="entry name" value="Nucleotide-diphospho-sugar transferases"/>
    <property type="match status" value="1"/>
</dbReference>
<dbReference type="RefSeq" id="WP_207329465.1">
    <property type="nucleotide sequence ID" value="NZ_JAFMYW010000003.1"/>
</dbReference>
<dbReference type="InterPro" id="IPR050834">
    <property type="entry name" value="Glycosyltransf_2"/>
</dbReference>
<accession>A0ABS3JHL3</accession>
<dbReference type="Gene3D" id="3.90.550.10">
    <property type="entry name" value="Spore Coat Polysaccharide Biosynthesis Protein SpsA, Chain A"/>
    <property type="match status" value="1"/>
</dbReference>
<sequence>MISIITVTYNAERFLERTIRSIVAQQQAVLGVDYEYLVIDGASTDGTLALVRTYETHISHWQSEPDKGLYDAMNKGLHMARGAYVWFMNAGDELHDEQVLAKLLAQVRSQPPDNPVDVYYSDALFVNEDGTPVGLRSQITPHTLPMGGGSDTLRWQDMALGMKVSHQAFVARREVAPDYPMNNLSADLDWEIRCLKAAKRVEFVPFVLCRYLVGGLSKQQHRRSLTDRFKVLTWHFGLLPTLWNHARIVWRAVGHKKNL</sequence>
<comment type="caution">
    <text evidence="2">The sequence shown here is derived from an EMBL/GenBank/DDBJ whole genome shotgun (WGS) entry which is preliminary data.</text>
</comment>
<organism evidence="2 3">
    <name type="scientific">Fibrella forsythiae</name>
    <dbReference type="NCBI Taxonomy" id="2817061"/>
    <lineage>
        <taxon>Bacteria</taxon>
        <taxon>Pseudomonadati</taxon>
        <taxon>Bacteroidota</taxon>
        <taxon>Cytophagia</taxon>
        <taxon>Cytophagales</taxon>
        <taxon>Spirosomataceae</taxon>
        <taxon>Fibrella</taxon>
    </lineage>
</organism>
<gene>
    <name evidence="2" type="ORF">J2I46_13015</name>
</gene>
<protein>
    <submittedName>
        <fullName evidence="2">Glycosyltransferase</fullName>
    </submittedName>
</protein>
<reference evidence="2 3" key="1">
    <citation type="submission" date="2021-03" db="EMBL/GenBank/DDBJ databases">
        <title>Fibrella sp. HMF5405 genome sequencing and assembly.</title>
        <authorList>
            <person name="Kang H."/>
            <person name="Kim H."/>
            <person name="Bae S."/>
            <person name="Joh K."/>
        </authorList>
    </citation>
    <scope>NUCLEOTIDE SEQUENCE [LARGE SCALE GENOMIC DNA]</scope>
    <source>
        <strain evidence="2 3">HMF5405</strain>
    </source>
</reference>
<dbReference type="InterPro" id="IPR001173">
    <property type="entry name" value="Glyco_trans_2-like"/>
</dbReference>
<dbReference type="Pfam" id="PF00535">
    <property type="entry name" value="Glycos_transf_2"/>
    <property type="match status" value="1"/>
</dbReference>
<dbReference type="Proteomes" id="UP000664628">
    <property type="component" value="Unassembled WGS sequence"/>
</dbReference>
<feature type="domain" description="Glycosyltransferase 2-like" evidence="1">
    <location>
        <begin position="3"/>
        <end position="131"/>
    </location>
</feature>
<dbReference type="PANTHER" id="PTHR43685">
    <property type="entry name" value="GLYCOSYLTRANSFERASE"/>
    <property type="match status" value="1"/>
</dbReference>
<dbReference type="PANTHER" id="PTHR43685:SF2">
    <property type="entry name" value="GLYCOSYLTRANSFERASE 2-LIKE DOMAIN-CONTAINING PROTEIN"/>
    <property type="match status" value="1"/>
</dbReference>
<keyword evidence="3" id="KW-1185">Reference proteome</keyword>